<accession>A0ACA9K7L8</accession>
<evidence type="ECO:0000313" key="1">
    <source>
        <dbReference type="EMBL" id="CAG8456902.1"/>
    </source>
</evidence>
<sequence>RTVTLYAGKGIPIGFNQIVDRGFDKTHLISEFLESISITTLTTGVNCLKVPKLWNHMGENLQFRDDLT</sequence>
<proteinExistence type="predicted"/>
<name>A0ACA9K7L8_9GLOM</name>
<feature type="non-terminal residue" evidence="1">
    <location>
        <position position="1"/>
    </location>
</feature>
<keyword evidence="2" id="KW-1185">Reference proteome</keyword>
<gene>
    <name evidence="1" type="ORF">SCALOS_LOCUS1440</name>
</gene>
<comment type="caution">
    <text evidence="1">The sequence shown here is derived from an EMBL/GenBank/DDBJ whole genome shotgun (WGS) entry which is preliminary data.</text>
</comment>
<organism evidence="1 2">
    <name type="scientific">Scutellospora calospora</name>
    <dbReference type="NCBI Taxonomy" id="85575"/>
    <lineage>
        <taxon>Eukaryota</taxon>
        <taxon>Fungi</taxon>
        <taxon>Fungi incertae sedis</taxon>
        <taxon>Mucoromycota</taxon>
        <taxon>Glomeromycotina</taxon>
        <taxon>Glomeromycetes</taxon>
        <taxon>Diversisporales</taxon>
        <taxon>Gigasporaceae</taxon>
        <taxon>Scutellospora</taxon>
    </lineage>
</organism>
<evidence type="ECO:0000313" key="2">
    <source>
        <dbReference type="Proteomes" id="UP000789860"/>
    </source>
</evidence>
<protein>
    <submittedName>
        <fullName evidence="1">4442_t:CDS:1</fullName>
    </submittedName>
</protein>
<dbReference type="EMBL" id="CAJVPM010000984">
    <property type="protein sequence ID" value="CAG8456902.1"/>
    <property type="molecule type" value="Genomic_DNA"/>
</dbReference>
<reference evidence="1" key="1">
    <citation type="submission" date="2021-06" db="EMBL/GenBank/DDBJ databases">
        <authorList>
            <person name="Kallberg Y."/>
            <person name="Tangrot J."/>
            <person name="Rosling A."/>
        </authorList>
    </citation>
    <scope>NUCLEOTIDE SEQUENCE</scope>
    <source>
        <strain evidence="1">AU212A</strain>
    </source>
</reference>
<dbReference type="Proteomes" id="UP000789860">
    <property type="component" value="Unassembled WGS sequence"/>
</dbReference>